<dbReference type="STRING" id="1528.SAMN04488579_11070"/>
<dbReference type="AlphaFoldDB" id="A0A1H3FH60"/>
<dbReference type="Proteomes" id="UP000199652">
    <property type="component" value="Unassembled WGS sequence"/>
</dbReference>
<dbReference type="InterPro" id="IPR035093">
    <property type="entry name" value="RelE/ParE_toxin_dom_sf"/>
</dbReference>
<proteinExistence type="predicted"/>
<evidence type="ECO:0000256" key="1">
    <source>
        <dbReference type="ARBA" id="ARBA00022649"/>
    </source>
</evidence>
<keyword evidence="1" id="KW-1277">Toxin-antitoxin system</keyword>
<protein>
    <submittedName>
        <fullName evidence="2">Plasmid stabilization system protein ParE</fullName>
    </submittedName>
</protein>
<evidence type="ECO:0000313" key="3">
    <source>
        <dbReference type="Proteomes" id="UP000199652"/>
    </source>
</evidence>
<dbReference type="Pfam" id="PF05016">
    <property type="entry name" value="ParE_toxin"/>
    <property type="match status" value="1"/>
</dbReference>
<organism evidence="2 3">
    <name type="scientific">Eubacterium barkeri</name>
    <name type="common">Clostridium barkeri</name>
    <dbReference type="NCBI Taxonomy" id="1528"/>
    <lineage>
        <taxon>Bacteria</taxon>
        <taxon>Bacillati</taxon>
        <taxon>Bacillota</taxon>
        <taxon>Clostridia</taxon>
        <taxon>Eubacteriales</taxon>
        <taxon>Eubacteriaceae</taxon>
        <taxon>Eubacterium</taxon>
    </lineage>
</organism>
<dbReference type="InterPro" id="IPR007712">
    <property type="entry name" value="RelE/ParE_toxin"/>
</dbReference>
<accession>A0A1H3FH60</accession>
<keyword evidence="3" id="KW-1185">Reference proteome</keyword>
<evidence type="ECO:0000313" key="2">
    <source>
        <dbReference type="EMBL" id="SDX90341.1"/>
    </source>
</evidence>
<gene>
    <name evidence="2" type="ORF">SAMN04488579_11070</name>
</gene>
<dbReference type="RefSeq" id="WP_090245138.1">
    <property type="nucleotide sequence ID" value="NZ_FNOU01000010.1"/>
</dbReference>
<sequence length="98" mass="11508">MDKLFITAQFFDDLGGIMDYITIELGNPDAARRFYETLRAAIIKRAEYPTAFEKRVIPNSDEPYYRIYVGNYTAWYVVRPDEVMEVRRLLFSGAQQLI</sequence>
<dbReference type="Gene3D" id="3.30.2310.20">
    <property type="entry name" value="RelE-like"/>
    <property type="match status" value="1"/>
</dbReference>
<dbReference type="OrthoDB" id="362857at2"/>
<name>A0A1H3FH60_EUBBA</name>
<reference evidence="3" key="1">
    <citation type="submission" date="2016-10" db="EMBL/GenBank/DDBJ databases">
        <authorList>
            <person name="Varghese N."/>
            <person name="Submissions S."/>
        </authorList>
    </citation>
    <scope>NUCLEOTIDE SEQUENCE [LARGE SCALE GENOMIC DNA]</scope>
    <source>
        <strain evidence="3">VPI 5359</strain>
    </source>
</reference>
<dbReference type="EMBL" id="FNOU01000010">
    <property type="protein sequence ID" value="SDX90341.1"/>
    <property type="molecule type" value="Genomic_DNA"/>
</dbReference>